<dbReference type="AlphaFoldDB" id="A0AAV7K692"/>
<evidence type="ECO:0000313" key="4">
    <source>
        <dbReference type="EMBL" id="KAI6655915.1"/>
    </source>
</evidence>
<dbReference type="SMART" id="SM00102">
    <property type="entry name" value="ADF"/>
    <property type="match status" value="1"/>
</dbReference>
<evidence type="ECO:0000256" key="1">
    <source>
        <dbReference type="ARBA" id="ARBA00006844"/>
    </source>
</evidence>
<accession>A0AAV7K692</accession>
<dbReference type="PANTHER" id="PTHR11913">
    <property type="entry name" value="COFILIN-RELATED"/>
    <property type="match status" value="1"/>
</dbReference>
<comment type="caution">
    <text evidence="5">The sequence shown here is derived from an EMBL/GenBank/DDBJ whole genome shotgun (WGS) entry which is preliminary data.</text>
</comment>
<dbReference type="GO" id="GO:0030042">
    <property type="term" value="P:actin filament depolymerization"/>
    <property type="evidence" value="ECO:0007669"/>
    <property type="project" value="InterPro"/>
</dbReference>
<dbReference type="PROSITE" id="PS51263">
    <property type="entry name" value="ADF_H"/>
    <property type="match status" value="1"/>
</dbReference>
<dbReference type="GO" id="GO:0015629">
    <property type="term" value="C:actin cytoskeleton"/>
    <property type="evidence" value="ECO:0007669"/>
    <property type="project" value="InterPro"/>
</dbReference>
<keyword evidence="6" id="KW-1185">Reference proteome</keyword>
<comment type="similarity">
    <text evidence="1">Belongs to the actin-binding proteins ADF family.</text>
</comment>
<feature type="domain" description="ADF-H" evidence="3">
    <location>
        <begin position="8"/>
        <end position="162"/>
    </location>
</feature>
<evidence type="ECO:0000259" key="3">
    <source>
        <dbReference type="PROSITE" id="PS51263"/>
    </source>
</evidence>
<name>A0AAV7K692_9METZ</name>
<dbReference type="EMBL" id="JAKMXF010000166">
    <property type="protein sequence ID" value="KAI6655916.1"/>
    <property type="molecule type" value="Genomic_DNA"/>
</dbReference>
<dbReference type="Gene3D" id="3.40.20.10">
    <property type="entry name" value="Severin"/>
    <property type="match status" value="1"/>
</dbReference>
<sequence>MSRASITGIEVTSECIEAMNRVNKRTARAVIFYIKEQTCICVETLIEDRELIVDLKDTHETAEKRTGSLFAKVVDILKEADVTRGRNEPRYIFTNLVCEKKGRVVDKMVLFHFNPEGCGVREKMIYASSKGALGMLASMSFLHLHLSNYDDFEFEEVKKQVLFKAASA</sequence>
<dbReference type="InterPro" id="IPR029006">
    <property type="entry name" value="ADF-H/Gelsolin-like_dom_sf"/>
</dbReference>
<protein>
    <submittedName>
        <fullName evidence="5">Cofilin/actin depolymerizing factor</fullName>
    </submittedName>
</protein>
<evidence type="ECO:0000313" key="5">
    <source>
        <dbReference type="EMBL" id="KAI6655916.1"/>
    </source>
</evidence>
<proteinExistence type="inferred from homology"/>
<dbReference type="InterPro" id="IPR017904">
    <property type="entry name" value="ADF/Cofilin"/>
</dbReference>
<dbReference type="GO" id="GO:0003779">
    <property type="term" value="F:actin binding"/>
    <property type="evidence" value="ECO:0007669"/>
    <property type="project" value="UniProtKB-KW"/>
</dbReference>
<evidence type="ECO:0000313" key="6">
    <source>
        <dbReference type="Proteomes" id="UP001165289"/>
    </source>
</evidence>
<organism evidence="5 6">
    <name type="scientific">Oopsacas minuta</name>
    <dbReference type="NCBI Taxonomy" id="111878"/>
    <lineage>
        <taxon>Eukaryota</taxon>
        <taxon>Metazoa</taxon>
        <taxon>Porifera</taxon>
        <taxon>Hexactinellida</taxon>
        <taxon>Hexasterophora</taxon>
        <taxon>Lyssacinosida</taxon>
        <taxon>Leucopsacidae</taxon>
        <taxon>Oopsacas</taxon>
    </lineage>
</organism>
<dbReference type="EMBL" id="JAKMXF010000166">
    <property type="protein sequence ID" value="KAI6655915.1"/>
    <property type="molecule type" value="Genomic_DNA"/>
</dbReference>
<dbReference type="InterPro" id="IPR002108">
    <property type="entry name" value="ADF-H"/>
</dbReference>
<evidence type="ECO:0000256" key="2">
    <source>
        <dbReference type="ARBA" id="ARBA00023203"/>
    </source>
</evidence>
<dbReference type="Proteomes" id="UP001165289">
    <property type="component" value="Unassembled WGS sequence"/>
</dbReference>
<reference evidence="5" key="1">
    <citation type="submission" date="2022-02" db="EMBL/GenBank/DDBJ databases">
        <authorList>
            <person name="Santini S."/>
            <person name="Jourda C."/>
            <person name="Belahbib H."/>
            <person name="Rocher C."/>
            <person name="Selva M."/>
            <person name="Borchiellini C."/>
            <person name="Renard E."/>
        </authorList>
    </citation>
    <scope>NUCLEOTIDE SEQUENCE</scope>
    <source>
        <strain evidence="5">SPO-2</strain>
    </source>
</reference>
<dbReference type="Pfam" id="PF00241">
    <property type="entry name" value="Cofilin_ADF"/>
    <property type="match status" value="1"/>
</dbReference>
<gene>
    <name evidence="4" type="ORF">LOD99_1649</name>
    <name evidence="5" type="ORF">LOD99_1650</name>
</gene>
<reference evidence="5 6" key="2">
    <citation type="journal article" date="2023" name="BMC Biol.">
        <title>The compact genome of the sponge Oopsacas minuta (Hexactinellida) is lacking key metazoan core genes.</title>
        <authorList>
            <person name="Santini S."/>
            <person name="Schenkelaars Q."/>
            <person name="Jourda C."/>
            <person name="Duchesne M."/>
            <person name="Belahbib H."/>
            <person name="Rocher C."/>
            <person name="Selva M."/>
            <person name="Riesgo A."/>
            <person name="Vervoort M."/>
            <person name="Leys S.P."/>
            <person name="Kodjabachian L."/>
            <person name="Le Bivic A."/>
            <person name="Borchiellini C."/>
            <person name="Claverie J.M."/>
            <person name="Renard E."/>
        </authorList>
    </citation>
    <scope>NUCLEOTIDE SEQUENCE [LARGE SCALE GENOMIC DNA]</scope>
    <source>
        <strain evidence="5">SPO-2</strain>
    </source>
</reference>
<keyword evidence="2" id="KW-0009">Actin-binding</keyword>
<dbReference type="SUPFAM" id="SSF55753">
    <property type="entry name" value="Actin depolymerizing proteins"/>
    <property type="match status" value="1"/>
</dbReference>